<accession>Q84ZD3</accession>
<organism evidence="1 2">
    <name type="scientific">Oryza sativa subsp. japonica</name>
    <name type="common">Rice</name>
    <dbReference type="NCBI Taxonomy" id="39947"/>
    <lineage>
        <taxon>Eukaryota</taxon>
        <taxon>Viridiplantae</taxon>
        <taxon>Streptophyta</taxon>
        <taxon>Embryophyta</taxon>
        <taxon>Tracheophyta</taxon>
        <taxon>Spermatophyta</taxon>
        <taxon>Magnoliopsida</taxon>
        <taxon>Liliopsida</taxon>
        <taxon>Poales</taxon>
        <taxon>Poaceae</taxon>
        <taxon>BOP clade</taxon>
        <taxon>Oryzoideae</taxon>
        <taxon>Oryzeae</taxon>
        <taxon>Oryzinae</taxon>
        <taxon>Oryza</taxon>
        <taxon>Oryza sativa</taxon>
    </lineage>
</organism>
<evidence type="ECO:0000313" key="1">
    <source>
        <dbReference type="EMBL" id="BAC57719.1"/>
    </source>
</evidence>
<reference evidence="2" key="2">
    <citation type="journal article" date="2008" name="Nucleic Acids Res.">
        <title>The rice annotation project database (RAP-DB): 2008 update.</title>
        <authorList>
            <consortium name="The rice annotation project (RAP)"/>
        </authorList>
    </citation>
    <scope>GENOME REANNOTATION</scope>
    <source>
        <strain evidence="2">cv. Nipponbare</strain>
    </source>
</reference>
<proteinExistence type="predicted"/>
<name>Q84ZD3_ORYSJ</name>
<dbReference type="AlphaFoldDB" id="Q84ZD3"/>
<evidence type="ECO:0000313" key="2">
    <source>
        <dbReference type="Proteomes" id="UP000000763"/>
    </source>
</evidence>
<protein>
    <submittedName>
        <fullName evidence="1">Uncharacterized protein</fullName>
    </submittedName>
</protein>
<gene>
    <name evidence="1" type="primary">P0534A03.108</name>
</gene>
<dbReference type="EMBL" id="AP004401">
    <property type="protein sequence ID" value="BAC57719.1"/>
    <property type="molecule type" value="Genomic_DNA"/>
</dbReference>
<reference evidence="2" key="1">
    <citation type="journal article" date="2005" name="Nature">
        <title>The map-based sequence of the rice genome.</title>
        <authorList>
            <consortium name="International rice genome sequencing project (IRGSP)"/>
            <person name="Matsumoto T."/>
            <person name="Wu J."/>
            <person name="Kanamori H."/>
            <person name="Katayose Y."/>
            <person name="Fujisawa M."/>
            <person name="Namiki N."/>
            <person name="Mizuno H."/>
            <person name="Yamamoto K."/>
            <person name="Antonio B.A."/>
            <person name="Baba T."/>
            <person name="Sakata K."/>
            <person name="Nagamura Y."/>
            <person name="Aoki H."/>
            <person name="Arikawa K."/>
            <person name="Arita K."/>
            <person name="Bito T."/>
            <person name="Chiden Y."/>
            <person name="Fujitsuka N."/>
            <person name="Fukunaka R."/>
            <person name="Hamada M."/>
            <person name="Harada C."/>
            <person name="Hayashi A."/>
            <person name="Hijishita S."/>
            <person name="Honda M."/>
            <person name="Hosokawa S."/>
            <person name="Ichikawa Y."/>
            <person name="Idonuma A."/>
            <person name="Iijima M."/>
            <person name="Ikeda M."/>
            <person name="Ikeno M."/>
            <person name="Ito K."/>
            <person name="Ito S."/>
            <person name="Ito T."/>
            <person name="Ito Y."/>
            <person name="Ito Y."/>
            <person name="Iwabuchi A."/>
            <person name="Kamiya K."/>
            <person name="Karasawa W."/>
            <person name="Kurita K."/>
            <person name="Katagiri S."/>
            <person name="Kikuta A."/>
            <person name="Kobayashi H."/>
            <person name="Kobayashi N."/>
            <person name="Machita K."/>
            <person name="Maehara T."/>
            <person name="Masukawa M."/>
            <person name="Mizubayashi T."/>
            <person name="Mukai Y."/>
            <person name="Nagasaki H."/>
            <person name="Nagata Y."/>
            <person name="Naito S."/>
            <person name="Nakashima M."/>
            <person name="Nakama Y."/>
            <person name="Nakamichi Y."/>
            <person name="Nakamura M."/>
            <person name="Meguro A."/>
            <person name="Negishi M."/>
            <person name="Ohta I."/>
            <person name="Ohta T."/>
            <person name="Okamoto M."/>
            <person name="Ono N."/>
            <person name="Saji S."/>
            <person name="Sakaguchi M."/>
            <person name="Sakai K."/>
            <person name="Shibata M."/>
            <person name="Shimokawa T."/>
            <person name="Song J."/>
            <person name="Takazaki Y."/>
            <person name="Terasawa K."/>
            <person name="Tsugane M."/>
            <person name="Tsuji K."/>
            <person name="Ueda S."/>
            <person name="Waki K."/>
            <person name="Yamagata H."/>
            <person name="Yamamoto M."/>
            <person name="Yamamoto S."/>
            <person name="Yamane H."/>
            <person name="Yoshiki S."/>
            <person name="Yoshihara R."/>
            <person name="Yukawa K."/>
            <person name="Zhong H."/>
            <person name="Yano M."/>
            <person name="Yuan Q."/>
            <person name="Ouyang S."/>
            <person name="Liu J."/>
            <person name="Jones K.M."/>
            <person name="Gansberger K."/>
            <person name="Moffat K."/>
            <person name="Hill J."/>
            <person name="Bera J."/>
            <person name="Fadrosh D."/>
            <person name="Jin S."/>
            <person name="Johri S."/>
            <person name="Kim M."/>
            <person name="Overton L."/>
            <person name="Reardon M."/>
            <person name="Tsitrin T."/>
            <person name="Vuong H."/>
            <person name="Weaver B."/>
            <person name="Ciecko A."/>
            <person name="Tallon L."/>
            <person name="Jackson J."/>
            <person name="Pai G."/>
            <person name="Aken S.V."/>
            <person name="Utterback T."/>
            <person name="Reidmuller S."/>
            <person name="Feldblyum T."/>
            <person name="Hsiao J."/>
            <person name="Zismann V."/>
            <person name="Iobst S."/>
            <person name="de Vazeille A.R."/>
            <person name="Buell C.R."/>
            <person name="Ying K."/>
            <person name="Li Y."/>
            <person name="Lu T."/>
            <person name="Huang Y."/>
            <person name="Zhao Q."/>
            <person name="Feng Q."/>
            <person name="Zhang L."/>
            <person name="Zhu J."/>
            <person name="Weng Q."/>
            <person name="Mu J."/>
            <person name="Lu Y."/>
            <person name="Fan D."/>
            <person name="Liu Y."/>
            <person name="Guan J."/>
            <person name="Zhang Y."/>
            <person name="Yu S."/>
            <person name="Liu X."/>
            <person name="Zhang Y."/>
            <person name="Hong G."/>
            <person name="Han B."/>
            <person name="Choisne N."/>
            <person name="Demange N."/>
            <person name="Orjeda G."/>
            <person name="Samain S."/>
            <person name="Cattolico L."/>
            <person name="Pelletier E."/>
            <person name="Couloux A."/>
            <person name="Segurens B."/>
            <person name="Wincker P."/>
            <person name="D'Hont A."/>
            <person name="Scarpelli C."/>
            <person name="Weissenbach J."/>
            <person name="Salanoubat M."/>
            <person name="Quetier F."/>
            <person name="Yu Y."/>
            <person name="Kim H.R."/>
            <person name="Rambo T."/>
            <person name="Currie J."/>
            <person name="Collura K."/>
            <person name="Luo M."/>
            <person name="Yang T."/>
            <person name="Ammiraju J.S.S."/>
            <person name="Engler F."/>
            <person name="Soderlund C."/>
            <person name="Wing R.A."/>
            <person name="Palmer L.E."/>
            <person name="de la Bastide M."/>
            <person name="Spiegel L."/>
            <person name="Nascimento L."/>
            <person name="Zutavern T."/>
            <person name="O'Shaughnessy A."/>
            <person name="Dike S."/>
            <person name="Dedhia N."/>
            <person name="Preston R."/>
            <person name="Balija V."/>
            <person name="McCombie W.R."/>
            <person name="Chow T."/>
            <person name="Chen H."/>
            <person name="Chung M."/>
            <person name="Chen C."/>
            <person name="Shaw J."/>
            <person name="Wu H."/>
            <person name="Hsiao K."/>
            <person name="Chao Y."/>
            <person name="Chu M."/>
            <person name="Cheng C."/>
            <person name="Hour A."/>
            <person name="Lee P."/>
            <person name="Lin S."/>
            <person name="Lin Y."/>
            <person name="Liou J."/>
            <person name="Liu S."/>
            <person name="Hsing Y."/>
            <person name="Raghuvanshi S."/>
            <person name="Mohanty A."/>
            <person name="Bharti A.K."/>
            <person name="Gaur A."/>
            <person name="Gupta V."/>
            <person name="Kumar D."/>
            <person name="Ravi V."/>
            <person name="Vij S."/>
            <person name="Kapur A."/>
            <person name="Khurana P."/>
            <person name="Khurana P."/>
            <person name="Khurana J.P."/>
            <person name="Tyagi A.K."/>
            <person name="Gaikwad K."/>
            <person name="Singh A."/>
            <person name="Dalal V."/>
            <person name="Srivastava S."/>
            <person name="Dixit A."/>
            <person name="Pal A.K."/>
            <person name="Ghazi I.A."/>
            <person name="Yadav M."/>
            <person name="Pandit A."/>
            <person name="Bhargava A."/>
            <person name="Sureshbabu K."/>
            <person name="Batra K."/>
            <person name="Sharma T.R."/>
            <person name="Mohapatra T."/>
            <person name="Singh N.K."/>
            <person name="Messing J."/>
            <person name="Nelson A.B."/>
            <person name="Fuks G."/>
            <person name="Kavchok S."/>
            <person name="Keizer G."/>
            <person name="Linton E."/>
            <person name="Llaca V."/>
            <person name="Song R."/>
            <person name="Tanyolac B."/>
            <person name="Young S."/>
            <person name="Ho-Il K."/>
            <person name="Hahn J.H."/>
            <person name="Sangsakoo G."/>
            <person name="Vanavichit A."/>
            <person name="de Mattos Luiz.A.T."/>
            <person name="Zimmer P.D."/>
            <person name="Malone G."/>
            <person name="Dellagostin O."/>
            <person name="de Oliveira A.C."/>
            <person name="Bevan M."/>
            <person name="Bancroft I."/>
            <person name="Minx P."/>
            <person name="Cordum H."/>
            <person name="Wilson R."/>
            <person name="Cheng Z."/>
            <person name="Jin W."/>
            <person name="Jiang J."/>
            <person name="Leong S.A."/>
            <person name="Iwama H."/>
            <person name="Gojobori T."/>
            <person name="Itoh T."/>
            <person name="Niimura Y."/>
            <person name="Fujii Y."/>
            <person name="Habara T."/>
            <person name="Sakai H."/>
            <person name="Sato Y."/>
            <person name="Wilson G."/>
            <person name="Kumar K."/>
            <person name="McCouch S."/>
            <person name="Juretic N."/>
            <person name="Hoen D."/>
            <person name="Wright S."/>
            <person name="Bruskiewich R."/>
            <person name="Bureau T."/>
            <person name="Miyao A."/>
            <person name="Hirochika H."/>
            <person name="Nishikawa T."/>
            <person name="Kadowaki K."/>
            <person name="Sugiura M."/>
            <person name="Burr B."/>
            <person name="Sasaki T."/>
        </authorList>
    </citation>
    <scope>NUCLEOTIDE SEQUENCE [LARGE SCALE GENOMIC DNA]</scope>
    <source>
        <strain evidence="2">cv. Nipponbare</strain>
    </source>
</reference>
<dbReference type="Proteomes" id="UP000000763">
    <property type="component" value="Chromosome 7"/>
</dbReference>
<sequence length="55" mass="6176">MAAMVANANHQSSTLEGGYVLLLRKWICRVNGLDNIHHYRCKPSPPFVVTRISPI</sequence>